<accession>A0AAD5TZ11</accession>
<dbReference type="Pfam" id="PF11822">
    <property type="entry name" value="BTB_SANBR"/>
    <property type="match status" value="1"/>
</dbReference>
<feature type="non-terminal residue" evidence="3">
    <location>
        <position position="1"/>
    </location>
</feature>
<dbReference type="Proteomes" id="UP001211065">
    <property type="component" value="Unassembled WGS sequence"/>
</dbReference>
<keyword evidence="4" id="KW-1185">Reference proteome</keyword>
<reference evidence="3" key="1">
    <citation type="submission" date="2020-05" db="EMBL/GenBank/DDBJ databases">
        <title>Phylogenomic resolution of chytrid fungi.</title>
        <authorList>
            <person name="Stajich J.E."/>
            <person name="Amses K."/>
            <person name="Simmons R."/>
            <person name="Seto K."/>
            <person name="Myers J."/>
            <person name="Bonds A."/>
            <person name="Quandt C.A."/>
            <person name="Barry K."/>
            <person name="Liu P."/>
            <person name="Grigoriev I."/>
            <person name="Longcore J.E."/>
            <person name="James T.Y."/>
        </authorList>
    </citation>
    <scope>NUCLEOTIDE SEQUENCE</scope>
    <source>
        <strain evidence="3">JEL0476</strain>
    </source>
</reference>
<dbReference type="SUPFAM" id="SSF54695">
    <property type="entry name" value="POZ domain"/>
    <property type="match status" value="1"/>
</dbReference>
<feature type="compositionally biased region" description="Polar residues" evidence="1">
    <location>
        <begin position="26"/>
        <end position="56"/>
    </location>
</feature>
<feature type="region of interest" description="Disordered" evidence="1">
    <location>
        <begin position="1"/>
        <end position="88"/>
    </location>
</feature>
<evidence type="ECO:0000259" key="2">
    <source>
        <dbReference type="Pfam" id="PF11822"/>
    </source>
</evidence>
<feature type="compositionally biased region" description="Low complexity" evidence="1">
    <location>
        <begin position="7"/>
        <end position="20"/>
    </location>
</feature>
<proteinExistence type="predicted"/>
<dbReference type="Gene3D" id="3.30.710.10">
    <property type="entry name" value="Potassium Channel Kv1.1, Chain A"/>
    <property type="match status" value="1"/>
</dbReference>
<comment type="caution">
    <text evidence="3">The sequence shown here is derived from an EMBL/GenBank/DDBJ whole genome shotgun (WGS) entry which is preliminary data.</text>
</comment>
<name>A0AAD5TZ11_9FUNG</name>
<dbReference type="AlphaFoldDB" id="A0AAD5TZ11"/>
<organism evidence="3 4">
    <name type="scientific">Clydaea vesicula</name>
    <dbReference type="NCBI Taxonomy" id="447962"/>
    <lineage>
        <taxon>Eukaryota</taxon>
        <taxon>Fungi</taxon>
        <taxon>Fungi incertae sedis</taxon>
        <taxon>Chytridiomycota</taxon>
        <taxon>Chytridiomycota incertae sedis</taxon>
        <taxon>Chytridiomycetes</taxon>
        <taxon>Lobulomycetales</taxon>
        <taxon>Lobulomycetaceae</taxon>
        <taxon>Clydaea</taxon>
    </lineage>
</organism>
<dbReference type="InterPro" id="IPR011333">
    <property type="entry name" value="SKP1/BTB/POZ_sf"/>
</dbReference>
<dbReference type="EMBL" id="JADGJW010001212">
    <property type="protein sequence ID" value="KAJ3205349.1"/>
    <property type="molecule type" value="Genomic_DNA"/>
</dbReference>
<dbReference type="InterPro" id="IPR045902">
    <property type="entry name" value="SANBR-like"/>
</dbReference>
<dbReference type="PANTHER" id="PTHR20946:SF0">
    <property type="entry name" value="SANT AND BTB DOMAIN REGULATOR OF CLASS SWITCH RECOMBINATION"/>
    <property type="match status" value="1"/>
</dbReference>
<feature type="domain" description="SANT and BTB" evidence="2">
    <location>
        <begin position="122"/>
        <end position="213"/>
    </location>
</feature>
<sequence>MIRKPGSSSSIATSRPASASIKRGNLSDSNFLLSPDTKSATLYTHKSINNSRPSSASTINFSRSRPSSSTKVSSAITPSKTSLQRPKKNNSFLSTKDVIATNEFEGEKFKCANVDLSKQNIIIHVYDENKSAKRAFHCKRFLLVKEMEYFEIALANKLTQEVVEIDVHCDIDIFEWLMSFISRKSPVLEPKLVVSILISSNFLKMFQLQKQCLKFMKDNINDVVK</sequence>
<evidence type="ECO:0000256" key="1">
    <source>
        <dbReference type="SAM" id="MobiDB-lite"/>
    </source>
</evidence>
<protein>
    <recommendedName>
        <fullName evidence="2">SANT and BTB domain-containing protein</fullName>
    </recommendedName>
</protein>
<evidence type="ECO:0000313" key="3">
    <source>
        <dbReference type="EMBL" id="KAJ3205349.1"/>
    </source>
</evidence>
<feature type="compositionally biased region" description="Low complexity" evidence="1">
    <location>
        <begin position="57"/>
        <end position="74"/>
    </location>
</feature>
<dbReference type="PANTHER" id="PTHR20946">
    <property type="entry name" value="SANT AND BTB DOMAIN REGULATOR OF CLASS SWITCH RECOMBINATION"/>
    <property type="match status" value="1"/>
</dbReference>
<gene>
    <name evidence="3" type="ORF">HK099_000859</name>
</gene>
<feature type="compositionally biased region" description="Polar residues" evidence="1">
    <location>
        <begin position="75"/>
        <end position="88"/>
    </location>
</feature>
<dbReference type="InterPro" id="IPR021777">
    <property type="entry name" value="SANBR_BTB"/>
</dbReference>
<evidence type="ECO:0000313" key="4">
    <source>
        <dbReference type="Proteomes" id="UP001211065"/>
    </source>
</evidence>